<accession>A0ABV0MKS5</accession>
<sequence>MSLGARSRRWPMLGASWRVFIDLPTGLLLLGQLGVRCGVPSPLLFLSWDPRAWLLGRDRLGPRGTTVGPRLRIQFGILNLVGVSPGSLG</sequence>
<protein>
    <recommendedName>
        <fullName evidence="3">Secreted protein</fullName>
    </recommendedName>
</protein>
<proteinExistence type="predicted"/>
<comment type="caution">
    <text evidence="1">The sequence shown here is derived from an EMBL/GenBank/DDBJ whole genome shotgun (WGS) entry which is preliminary data.</text>
</comment>
<reference evidence="1 2" key="1">
    <citation type="submission" date="2021-06" db="EMBL/GenBank/DDBJ databases">
        <authorList>
            <person name="Palmer J.M."/>
        </authorList>
    </citation>
    <scope>NUCLEOTIDE SEQUENCE [LARGE SCALE GENOMIC DNA]</scope>
    <source>
        <strain evidence="1 2">GA_2019</strain>
        <tissue evidence="1">Muscle</tissue>
    </source>
</reference>
<keyword evidence="2" id="KW-1185">Reference proteome</keyword>
<evidence type="ECO:0008006" key="3">
    <source>
        <dbReference type="Google" id="ProtNLM"/>
    </source>
</evidence>
<dbReference type="Proteomes" id="UP001476798">
    <property type="component" value="Unassembled WGS sequence"/>
</dbReference>
<name>A0ABV0MKS5_9TELE</name>
<organism evidence="1 2">
    <name type="scientific">Goodea atripinnis</name>
    <dbReference type="NCBI Taxonomy" id="208336"/>
    <lineage>
        <taxon>Eukaryota</taxon>
        <taxon>Metazoa</taxon>
        <taxon>Chordata</taxon>
        <taxon>Craniata</taxon>
        <taxon>Vertebrata</taxon>
        <taxon>Euteleostomi</taxon>
        <taxon>Actinopterygii</taxon>
        <taxon>Neopterygii</taxon>
        <taxon>Teleostei</taxon>
        <taxon>Neoteleostei</taxon>
        <taxon>Acanthomorphata</taxon>
        <taxon>Ovalentaria</taxon>
        <taxon>Atherinomorphae</taxon>
        <taxon>Cyprinodontiformes</taxon>
        <taxon>Goodeidae</taxon>
        <taxon>Goodea</taxon>
    </lineage>
</organism>
<evidence type="ECO:0000313" key="2">
    <source>
        <dbReference type="Proteomes" id="UP001476798"/>
    </source>
</evidence>
<dbReference type="EMBL" id="JAHRIO010003102">
    <property type="protein sequence ID" value="MEQ2159708.1"/>
    <property type="molecule type" value="Genomic_DNA"/>
</dbReference>
<gene>
    <name evidence="1" type="ORF">GOODEAATRI_025843</name>
</gene>
<evidence type="ECO:0000313" key="1">
    <source>
        <dbReference type="EMBL" id="MEQ2159708.1"/>
    </source>
</evidence>